<reference evidence="2" key="1">
    <citation type="journal article" date="2013" name="Science">
        <title>The Amborella genome and the evolution of flowering plants.</title>
        <authorList>
            <consortium name="Amborella Genome Project"/>
        </authorList>
    </citation>
    <scope>NUCLEOTIDE SEQUENCE [LARGE SCALE GENOMIC DNA]</scope>
</reference>
<proteinExistence type="predicted"/>
<evidence type="ECO:0000313" key="2">
    <source>
        <dbReference type="Proteomes" id="UP000017836"/>
    </source>
</evidence>
<dbReference type="AlphaFoldDB" id="W1PQ40"/>
<protein>
    <submittedName>
        <fullName evidence="1">Uncharacterized protein</fullName>
    </submittedName>
</protein>
<sequence>MKVVLYLDYNQNYDYGEIVGLGLAGRIIFEHLQSLSLNVMPNFIKSMVYTVSKSWTHNDHLTFEITSTTGWYARDKFYEPYQIWKLRKTEQMDFYIFEENLVTVDEIKNLDVAEYAIKSIIAFTKKLYAVKYSRMEKFTDEKRLLVTDLPIAYTAKEELDIDLKKYLNLYLMTVLMDLPSNLANQAEERLEIFKDTLLTNWENQSFANSDSMESVGRHNIVNMMED</sequence>
<dbReference type="Proteomes" id="UP000017836">
    <property type="component" value="Unassembled WGS sequence"/>
</dbReference>
<gene>
    <name evidence="1" type="ORF">AMTR_s00168p00019630</name>
</gene>
<name>W1PQ40_AMBTC</name>
<evidence type="ECO:0000313" key="1">
    <source>
        <dbReference type="EMBL" id="ERN10158.1"/>
    </source>
</evidence>
<dbReference type="EMBL" id="KI392963">
    <property type="protein sequence ID" value="ERN10158.1"/>
    <property type="molecule type" value="Genomic_DNA"/>
</dbReference>
<accession>W1PQ40</accession>
<keyword evidence="2" id="KW-1185">Reference proteome</keyword>
<organism evidence="1 2">
    <name type="scientific">Amborella trichopoda</name>
    <dbReference type="NCBI Taxonomy" id="13333"/>
    <lineage>
        <taxon>Eukaryota</taxon>
        <taxon>Viridiplantae</taxon>
        <taxon>Streptophyta</taxon>
        <taxon>Embryophyta</taxon>
        <taxon>Tracheophyta</taxon>
        <taxon>Spermatophyta</taxon>
        <taxon>Magnoliopsida</taxon>
        <taxon>Amborellales</taxon>
        <taxon>Amborellaceae</taxon>
        <taxon>Amborella</taxon>
    </lineage>
</organism>
<dbReference type="Gramene" id="ERN10158">
    <property type="protein sequence ID" value="ERN10158"/>
    <property type="gene ID" value="AMTR_s00168p00019630"/>
</dbReference>
<dbReference type="HOGENOM" id="CLU_1226290_0_0_1"/>